<evidence type="ECO:0000256" key="4">
    <source>
        <dbReference type="ARBA" id="ARBA00022692"/>
    </source>
</evidence>
<evidence type="ECO:0000256" key="5">
    <source>
        <dbReference type="ARBA" id="ARBA00022989"/>
    </source>
</evidence>
<feature type="transmembrane region" description="Helical" evidence="8">
    <location>
        <begin position="12"/>
        <end position="31"/>
    </location>
</feature>
<keyword evidence="3" id="KW-0808">Transferase</keyword>
<dbReference type="PANTHER" id="PTHR47844">
    <property type="entry name" value="SYNTHASE CPS1, PUTATIVE (AFU_ORTHOLOGUE AFUA_7G02500)-RELATED"/>
    <property type="match status" value="1"/>
</dbReference>
<evidence type="ECO:0008006" key="11">
    <source>
        <dbReference type="Google" id="ProtNLM"/>
    </source>
</evidence>
<name>A0A4V1XA41_9PEZI</name>
<evidence type="ECO:0000256" key="2">
    <source>
        <dbReference type="ARBA" id="ARBA00022676"/>
    </source>
</evidence>
<evidence type="ECO:0000256" key="3">
    <source>
        <dbReference type="ARBA" id="ARBA00022679"/>
    </source>
</evidence>
<evidence type="ECO:0000313" key="9">
    <source>
        <dbReference type="EMBL" id="RYP00929.1"/>
    </source>
</evidence>
<keyword evidence="5 8" id="KW-1133">Transmembrane helix</keyword>
<feature type="transmembrane region" description="Helical" evidence="8">
    <location>
        <begin position="387"/>
        <end position="408"/>
    </location>
</feature>
<comment type="subcellular location">
    <subcellularLocation>
        <location evidence="1">Membrane</location>
    </subcellularLocation>
</comment>
<reference evidence="9 10" key="1">
    <citation type="submission" date="2018-06" db="EMBL/GenBank/DDBJ databases">
        <title>Complete Genomes of Monosporascus.</title>
        <authorList>
            <person name="Robinson A.J."/>
            <person name="Natvig D.O."/>
        </authorList>
    </citation>
    <scope>NUCLEOTIDE SEQUENCE [LARGE SCALE GENOMIC DNA]</scope>
    <source>
        <strain evidence="9 10">CBS 110550</strain>
    </source>
</reference>
<dbReference type="InterPro" id="IPR052427">
    <property type="entry name" value="Glycosyltrans_GT2/GT47"/>
</dbReference>
<evidence type="ECO:0000256" key="1">
    <source>
        <dbReference type="ARBA" id="ARBA00004370"/>
    </source>
</evidence>
<dbReference type="InterPro" id="IPR029044">
    <property type="entry name" value="Nucleotide-diphossugar_trans"/>
</dbReference>
<dbReference type="EMBL" id="QJNU01000373">
    <property type="protein sequence ID" value="RYP00929.1"/>
    <property type="molecule type" value="Genomic_DNA"/>
</dbReference>
<evidence type="ECO:0000313" key="10">
    <source>
        <dbReference type="Proteomes" id="UP000293360"/>
    </source>
</evidence>
<dbReference type="Proteomes" id="UP000293360">
    <property type="component" value="Unassembled WGS sequence"/>
</dbReference>
<feature type="transmembrane region" description="Helical" evidence="8">
    <location>
        <begin position="414"/>
        <end position="436"/>
    </location>
</feature>
<dbReference type="GO" id="GO:0016757">
    <property type="term" value="F:glycosyltransferase activity"/>
    <property type="evidence" value="ECO:0007669"/>
    <property type="project" value="UniProtKB-KW"/>
</dbReference>
<dbReference type="Pfam" id="PF13641">
    <property type="entry name" value="Glyco_tranf_2_3"/>
    <property type="match status" value="1"/>
</dbReference>
<sequence length="467" mass="53557">MPLWIFSLLGRFVPSLVLVGFTLTTLGYFIFGDVDVSHAFWGIFAFRYTRLLVHCIAYFCYRPAPVHDHPFYQAKDCTVAIPTVDPSTKDFIECIACICRNEPRSVIVVSVSKEYEMLAEASLAQLRHQYPQINWRILSTEEANKRLQIGRDVGDIDTNITFLVDAGVFWGPNFLTSALAPFEDIGVYLVGTNKRVRVSTRDNLERFLPVNFLFNFFGSTYLGRHNFEIRATNTIDGGLFAVSGRTMGIRTAFLRDEQILHGFLNERVSGVLELYFPWLNEPLLPDDDNYLARQVINKGHKVKIQYTKDVRVEITPQFTFPRFLQQCLRWARSTFRSNCASLLTERKVWCSQPWSVYAVYINGMVNFALGCDGTLIYLLHKSAYADWILPLVLWILVSKIVKLIPYFVRNPRDLVFIPAYILFAYFHSLIRLWALFTFYSAEWSGRNLAAVNAMAKQPATGHPVVGN</sequence>
<evidence type="ECO:0000256" key="7">
    <source>
        <dbReference type="ARBA" id="ARBA00023180"/>
    </source>
</evidence>
<dbReference type="AlphaFoldDB" id="A0A4V1XA41"/>
<dbReference type="SUPFAM" id="SSF53448">
    <property type="entry name" value="Nucleotide-diphospho-sugar transferases"/>
    <property type="match status" value="1"/>
</dbReference>
<feature type="transmembrane region" description="Helical" evidence="8">
    <location>
        <begin position="38"/>
        <end position="59"/>
    </location>
</feature>
<keyword evidence="7" id="KW-0325">Glycoprotein</keyword>
<accession>A0A4V1XA41</accession>
<keyword evidence="4 8" id="KW-0812">Transmembrane</keyword>
<evidence type="ECO:0000256" key="6">
    <source>
        <dbReference type="ARBA" id="ARBA00023136"/>
    </source>
</evidence>
<comment type="caution">
    <text evidence="9">The sequence shown here is derived from an EMBL/GenBank/DDBJ whole genome shotgun (WGS) entry which is preliminary data.</text>
</comment>
<dbReference type="PANTHER" id="PTHR47844:SF1">
    <property type="entry name" value="EXOSTOSIN-LIKE 2"/>
    <property type="match status" value="1"/>
</dbReference>
<evidence type="ECO:0000256" key="8">
    <source>
        <dbReference type="SAM" id="Phobius"/>
    </source>
</evidence>
<protein>
    <recommendedName>
        <fullName evidence="11">Glycosyltransferase 2-like domain-containing protein</fullName>
    </recommendedName>
</protein>
<dbReference type="GO" id="GO:0016020">
    <property type="term" value="C:membrane"/>
    <property type="evidence" value="ECO:0007669"/>
    <property type="project" value="UniProtKB-SubCell"/>
</dbReference>
<dbReference type="OrthoDB" id="2849215at2759"/>
<proteinExistence type="predicted"/>
<gene>
    <name evidence="9" type="ORF">DL764_006352</name>
</gene>
<keyword evidence="6 8" id="KW-0472">Membrane</keyword>
<keyword evidence="10" id="KW-1185">Reference proteome</keyword>
<organism evidence="9 10">
    <name type="scientific">Monosporascus ibericus</name>
    <dbReference type="NCBI Taxonomy" id="155417"/>
    <lineage>
        <taxon>Eukaryota</taxon>
        <taxon>Fungi</taxon>
        <taxon>Dikarya</taxon>
        <taxon>Ascomycota</taxon>
        <taxon>Pezizomycotina</taxon>
        <taxon>Sordariomycetes</taxon>
        <taxon>Xylariomycetidae</taxon>
        <taxon>Xylariales</taxon>
        <taxon>Xylariales incertae sedis</taxon>
        <taxon>Monosporascus</taxon>
    </lineage>
</organism>
<dbReference type="STRING" id="155417.A0A4V1XA41"/>
<keyword evidence="2" id="KW-0328">Glycosyltransferase</keyword>
<feature type="transmembrane region" description="Helical" evidence="8">
    <location>
        <begin position="354"/>
        <end position="380"/>
    </location>
</feature>